<dbReference type="EMBL" id="CP027226">
    <property type="protein sequence ID" value="AVM42636.1"/>
    <property type="molecule type" value="Genomic_DNA"/>
</dbReference>
<feature type="binding site" description="in other chain" evidence="10">
    <location>
        <position position="100"/>
    </location>
    <ligand>
        <name>L-methionine</name>
        <dbReference type="ChEBI" id="CHEBI:57844"/>
        <note>ligand shared between two neighboring subunits</note>
    </ligand>
</feature>
<comment type="pathway">
    <text evidence="1 10">Amino-acid biosynthesis; S-adenosyl-L-methionine biosynthesis; S-adenosyl-L-methionine from L-methionine: step 1/1.</text>
</comment>
<feature type="binding site" evidence="10">
    <location>
        <position position="18"/>
    </location>
    <ligand>
        <name>Mg(2+)</name>
        <dbReference type="ChEBI" id="CHEBI:18420"/>
    </ligand>
</feature>
<feature type="binding site" evidence="10">
    <location>
        <position position="242"/>
    </location>
    <ligand>
        <name>L-methionine</name>
        <dbReference type="ChEBI" id="CHEBI:57844"/>
        <note>ligand shared between two neighboring subunits</note>
    </ligand>
</feature>
<evidence type="ECO:0000256" key="9">
    <source>
        <dbReference type="ARBA" id="ARBA00022958"/>
    </source>
</evidence>
<keyword evidence="9 10" id="KW-0630">Potassium</keyword>
<comment type="subcellular location">
    <subcellularLocation>
        <location evidence="10 11">Cytoplasm</location>
    </subcellularLocation>
</comment>
<dbReference type="GO" id="GO:0005737">
    <property type="term" value="C:cytoplasm"/>
    <property type="evidence" value="ECO:0007669"/>
    <property type="project" value="UniProtKB-SubCell"/>
</dbReference>
<dbReference type="Pfam" id="PF00438">
    <property type="entry name" value="S-AdoMet_synt_N"/>
    <property type="match status" value="1"/>
</dbReference>
<evidence type="ECO:0000256" key="8">
    <source>
        <dbReference type="ARBA" id="ARBA00022842"/>
    </source>
</evidence>
<evidence type="ECO:0000256" key="1">
    <source>
        <dbReference type="ARBA" id="ARBA00005224"/>
    </source>
</evidence>
<feature type="binding site" description="in other chain" evidence="10">
    <location>
        <begin position="233"/>
        <end position="234"/>
    </location>
    <ligand>
        <name>ATP</name>
        <dbReference type="ChEBI" id="CHEBI:30616"/>
        <note>ligand shared between two neighboring subunits</note>
    </ligand>
</feature>
<dbReference type="InterPro" id="IPR022628">
    <property type="entry name" value="S-AdoMet_synt_N"/>
</dbReference>
<feature type="binding site" description="in other chain" evidence="10">
    <location>
        <position position="57"/>
    </location>
    <ligand>
        <name>L-methionine</name>
        <dbReference type="ChEBI" id="CHEBI:57844"/>
        <note>ligand shared between two neighboring subunits</note>
    </ligand>
</feature>
<dbReference type="InterPro" id="IPR022636">
    <property type="entry name" value="S-AdoMet_synthetase_sfam"/>
</dbReference>
<comment type="catalytic activity">
    <reaction evidence="10">
        <text>L-methionine + ATP + H2O = S-adenosyl-L-methionine + phosphate + diphosphate</text>
        <dbReference type="Rhea" id="RHEA:21080"/>
        <dbReference type="ChEBI" id="CHEBI:15377"/>
        <dbReference type="ChEBI" id="CHEBI:30616"/>
        <dbReference type="ChEBI" id="CHEBI:33019"/>
        <dbReference type="ChEBI" id="CHEBI:43474"/>
        <dbReference type="ChEBI" id="CHEBI:57844"/>
        <dbReference type="ChEBI" id="CHEBI:59789"/>
        <dbReference type="EC" id="2.5.1.6"/>
    </reaction>
</comment>
<keyword evidence="4 10" id="KW-0808">Transferase</keyword>
<evidence type="ECO:0000256" key="7">
    <source>
        <dbReference type="ARBA" id="ARBA00022840"/>
    </source>
</evidence>
<dbReference type="PROSITE" id="PS00376">
    <property type="entry name" value="ADOMET_SYNTHASE_1"/>
    <property type="match status" value="1"/>
</dbReference>
<feature type="binding site" description="in other chain" evidence="10">
    <location>
        <position position="273"/>
    </location>
    <ligand>
        <name>L-methionine</name>
        <dbReference type="ChEBI" id="CHEBI:57844"/>
        <note>ligand shared between two neighboring subunits</note>
    </ligand>
</feature>
<dbReference type="GO" id="GO:0004478">
    <property type="term" value="F:methionine adenosyltransferase activity"/>
    <property type="evidence" value="ECO:0007669"/>
    <property type="project" value="UniProtKB-UniRule"/>
</dbReference>
<evidence type="ECO:0000259" key="13">
    <source>
        <dbReference type="Pfam" id="PF00438"/>
    </source>
</evidence>
<feature type="binding site" evidence="10">
    <location>
        <position position="242"/>
    </location>
    <ligand>
        <name>ATP</name>
        <dbReference type="ChEBI" id="CHEBI:30616"/>
        <note>ligand shared between two neighboring subunits</note>
    </ligand>
</feature>
<evidence type="ECO:0000313" key="16">
    <source>
        <dbReference type="EMBL" id="AVM42636.1"/>
    </source>
</evidence>
<dbReference type="PROSITE" id="PS00377">
    <property type="entry name" value="ADOMET_SYNTHASE_2"/>
    <property type="match status" value="1"/>
</dbReference>
<accession>A0A2S0KNN1</accession>
<keyword evidence="6 10" id="KW-0547">Nucleotide-binding</keyword>
<organism evidence="16 17">
    <name type="scientific">Fastidiosipila sanguinis</name>
    <dbReference type="NCBI Taxonomy" id="236753"/>
    <lineage>
        <taxon>Bacteria</taxon>
        <taxon>Bacillati</taxon>
        <taxon>Bacillota</taxon>
        <taxon>Clostridia</taxon>
        <taxon>Eubacteriales</taxon>
        <taxon>Oscillospiraceae</taxon>
        <taxon>Fastidiosipila</taxon>
    </lineage>
</organism>
<feature type="binding site" description="in other chain" evidence="10">
    <location>
        <begin position="167"/>
        <end position="169"/>
    </location>
    <ligand>
        <name>ATP</name>
        <dbReference type="ChEBI" id="CHEBI:30616"/>
        <note>ligand shared between two neighboring subunits</note>
    </ligand>
</feature>
<comment type="cofactor">
    <cofactor evidence="10">
        <name>Mg(2+)</name>
        <dbReference type="ChEBI" id="CHEBI:18420"/>
    </cofactor>
    <text evidence="10">Binds 2 divalent ions per subunit.</text>
</comment>
<dbReference type="EC" id="2.5.1.6" evidence="10"/>
<sequence length="388" mass="42432">MLKNYVFTSESVTEGHPDKLADQISDAILDEFLRHDPKARVACETLLTTGLIHIAGEVSSTHKVDYAEVARDVIKEVGYDSSELGLDYRTVGIITSVDTQSPDIANSVDSAEDNAGSLGAGDQGMMFGYASKETPEFMPLPIVLSHKLSRQLSNVRKSGKLLYLRPDGKTQVSVKYEAGKAKYIDTIVISTQHDEEVSREQLKKDILAFVIEAVIPEELITAETKIHINPSGRFVIGGPQADVGLTGRKIIVDTYGGWVAHGGGAFSGKDSTKVDRSASYMARYIAKNLVAADVADEISIEIAYAIGRAEPVSIFINTNGSGKVEDERIIEIIKENFDLTPDGIINTLGLRNPIFRQTSTYGHFGRTDIDLPWEKLDKVDDIKRSLAQ</sequence>
<dbReference type="InterPro" id="IPR002133">
    <property type="entry name" value="S-AdoMet_synthetase"/>
</dbReference>
<dbReference type="GO" id="GO:0005524">
    <property type="term" value="F:ATP binding"/>
    <property type="evidence" value="ECO:0007669"/>
    <property type="project" value="UniProtKB-UniRule"/>
</dbReference>
<dbReference type="GO" id="GO:0000287">
    <property type="term" value="F:magnesium ion binding"/>
    <property type="evidence" value="ECO:0007669"/>
    <property type="project" value="UniProtKB-UniRule"/>
</dbReference>
<dbReference type="Gene3D" id="3.30.300.10">
    <property type="match status" value="3"/>
</dbReference>
<dbReference type="OrthoDB" id="9801686at2"/>
<feature type="domain" description="S-adenosylmethionine synthetase C-terminal" evidence="15">
    <location>
        <begin position="236"/>
        <end position="375"/>
    </location>
</feature>
<keyword evidence="3 10" id="KW-0554">One-carbon metabolism</keyword>
<dbReference type="InterPro" id="IPR022630">
    <property type="entry name" value="S-AdoMet_synt_C"/>
</dbReference>
<name>A0A2S0KNN1_9FIRM</name>
<evidence type="ECO:0000256" key="3">
    <source>
        <dbReference type="ARBA" id="ARBA00022563"/>
    </source>
</evidence>
<dbReference type="UniPathway" id="UPA00315">
    <property type="reaction ID" value="UER00080"/>
</dbReference>
<dbReference type="GO" id="GO:0006556">
    <property type="term" value="P:S-adenosylmethionine biosynthetic process"/>
    <property type="evidence" value="ECO:0007669"/>
    <property type="project" value="UniProtKB-UniRule"/>
</dbReference>
<dbReference type="PANTHER" id="PTHR11964">
    <property type="entry name" value="S-ADENOSYLMETHIONINE SYNTHETASE"/>
    <property type="match status" value="1"/>
</dbReference>
<evidence type="ECO:0000313" key="17">
    <source>
        <dbReference type="Proteomes" id="UP000237947"/>
    </source>
</evidence>
<evidence type="ECO:0000256" key="4">
    <source>
        <dbReference type="ARBA" id="ARBA00022679"/>
    </source>
</evidence>
<evidence type="ECO:0000256" key="12">
    <source>
        <dbReference type="RuleBase" id="RU004462"/>
    </source>
</evidence>
<dbReference type="Pfam" id="PF02773">
    <property type="entry name" value="S-AdoMet_synt_C"/>
    <property type="match status" value="1"/>
</dbReference>
<dbReference type="NCBIfam" id="TIGR01034">
    <property type="entry name" value="metK"/>
    <property type="match status" value="1"/>
</dbReference>
<dbReference type="CDD" id="cd18079">
    <property type="entry name" value="S-AdoMet_synt"/>
    <property type="match status" value="1"/>
</dbReference>
<proteinExistence type="inferred from homology"/>
<keyword evidence="17" id="KW-1185">Reference proteome</keyword>
<dbReference type="RefSeq" id="WP_106012590.1">
    <property type="nucleotide sequence ID" value="NZ_CP027226.1"/>
</dbReference>
<dbReference type="InterPro" id="IPR022631">
    <property type="entry name" value="ADOMET_SYNTHASE_CS"/>
</dbReference>
<reference evidence="17" key="1">
    <citation type="submission" date="2018-02" db="EMBL/GenBank/DDBJ databases">
        <authorList>
            <person name="Holder M.E."/>
            <person name="Ajami N.J."/>
            <person name="Petrosino J.F."/>
        </authorList>
    </citation>
    <scope>NUCLEOTIDE SEQUENCE [LARGE SCALE GENOMIC DNA]</scope>
    <source>
        <strain evidence="17">CCUG 47711</strain>
    </source>
</reference>
<dbReference type="InterPro" id="IPR022629">
    <property type="entry name" value="S-AdoMet_synt_central"/>
</dbReference>
<gene>
    <name evidence="10" type="primary">metK</name>
    <name evidence="16" type="ORF">C5Q98_05155</name>
</gene>
<feature type="binding site" description="in other chain" evidence="10">
    <location>
        <position position="16"/>
    </location>
    <ligand>
        <name>ATP</name>
        <dbReference type="ChEBI" id="CHEBI:30616"/>
        <note>ligand shared between two neighboring subunits</note>
    </ligand>
</feature>
<comment type="function">
    <text evidence="10">Catalyzes the formation of S-adenosylmethionine (AdoMet) from methionine and ATP. The overall synthetic reaction is composed of two sequential steps, AdoMet formation and the subsequent tripolyphosphate hydrolysis which occurs prior to release of AdoMet from the enzyme.</text>
</comment>
<dbReference type="HAMAP" id="MF_00086">
    <property type="entry name" value="S_AdoMet_synth1"/>
    <property type="match status" value="1"/>
</dbReference>
<feature type="binding site" description="in other chain" evidence="10">
    <location>
        <begin position="248"/>
        <end position="249"/>
    </location>
    <ligand>
        <name>ATP</name>
        <dbReference type="ChEBI" id="CHEBI:30616"/>
        <note>ligand shared between two neighboring subunits</note>
    </ligand>
</feature>
<feature type="binding site" evidence="10">
    <location>
        <position position="269"/>
    </location>
    <ligand>
        <name>ATP</name>
        <dbReference type="ChEBI" id="CHEBI:30616"/>
        <note>ligand shared between two neighboring subunits</note>
    </ligand>
</feature>
<dbReference type="PIRSF" id="PIRSF000497">
    <property type="entry name" value="MAT"/>
    <property type="match status" value="1"/>
</dbReference>
<evidence type="ECO:0000256" key="2">
    <source>
        <dbReference type="ARBA" id="ARBA00009685"/>
    </source>
</evidence>
<keyword evidence="5 10" id="KW-0479">Metal-binding</keyword>
<feature type="domain" description="S-adenosylmethionine synthetase central" evidence="14">
    <location>
        <begin position="118"/>
        <end position="234"/>
    </location>
</feature>
<keyword evidence="8 10" id="KW-0460">Magnesium</keyword>
<evidence type="ECO:0000259" key="14">
    <source>
        <dbReference type="Pfam" id="PF02772"/>
    </source>
</evidence>
<dbReference type="FunFam" id="3.30.300.10:FF:000003">
    <property type="entry name" value="S-adenosylmethionine synthase"/>
    <property type="match status" value="1"/>
</dbReference>
<feature type="binding site" evidence="10">
    <location>
        <position position="265"/>
    </location>
    <ligand>
        <name>ATP</name>
        <dbReference type="ChEBI" id="CHEBI:30616"/>
        <note>ligand shared between two neighboring subunits</note>
    </ligand>
</feature>
<keyword evidence="7 10" id="KW-0067">ATP-binding</keyword>
<feature type="region of interest" description="Flexible loop" evidence="10">
    <location>
        <begin position="100"/>
        <end position="110"/>
    </location>
</feature>
<dbReference type="AlphaFoldDB" id="A0A2S0KNN1"/>
<feature type="binding site" evidence="10">
    <location>
        <position position="44"/>
    </location>
    <ligand>
        <name>K(+)</name>
        <dbReference type="ChEBI" id="CHEBI:29103"/>
    </ligand>
</feature>
<evidence type="ECO:0000256" key="6">
    <source>
        <dbReference type="ARBA" id="ARBA00022741"/>
    </source>
</evidence>
<evidence type="ECO:0000256" key="11">
    <source>
        <dbReference type="RuleBase" id="RU000542"/>
    </source>
</evidence>
<comment type="similarity">
    <text evidence="2 10 12">Belongs to the AdoMet synthase family.</text>
</comment>
<dbReference type="KEGG" id="fsa:C5Q98_05155"/>
<feature type="domain" description="S-adenosylmethionine synthetase N-terminal" evidence="13">
    <location>
        <begin position="4"/>
        <end position="102"/>
    </location>
</feature>
<dbReference type="Pfam" id="PF02772">
    <property type="entry name" value="S-AdoMet_synt_M"/>
    <property type="match status" value="1"/>
</dbReference>
<evidence type="ECO:0000256" key="10">
    <source>
        <dbReference type="HAMAP-Rule" id="MF_00086"/>
    </source>
</evidence>
<comment type="subunit">
    <text evidence="10">Homotetramer; dimer of dimers.</text>
</comment>
<protein>
    <recommendedName>
        <fullName evidence="10">S-adenosylmethionine synthase</fullName>
        <shortName evidence="10">AdoMet synthase</shortName>
        <ecNumber evidence="10">2.5.1.6</ecNumber>
    </recommendedName>
    <alternativeName>
        <fullName evidence="10">MAT</fullName>
    </alternativeName>
    <alternativeName>
        <fullName evidence="10">Methionine adenosyltransferase</fullName>
    </alternativeName>
</protein>
<evidence type="ECO:0000259" key="15">
    <source>
        <dbReference type="Pfam" id="PF02773"/>
    </source>
</evidence>
<comment type="cofactor">
    <cofactor evidence="10">
        <name>K(+)</name>
        <dbReference type="ChEBI" id="CHEBI:29103"/>
    </cofactor>
    <text evidence="10">Binds 1 potassium ion per subunit.</text>
</comment>
<dbReference type="GO" id="GO:0006730">
    <property type="term" value="P:one-carbon metabolic process"/>
    <property type="evidence" value="ECO:0007669"/>
    <property type="project" value="UniProtKB-KW"/>
</dbReference>
<dbReference type="Proteomes" id="UP000237947">
    <property type="component" value="Chromosome"/>
</dbReference>
<evidence type="ECO:0000256" key="5">
    <source>
        <dbReference type="ARBA" id="ARBA00022723"/>
    </source>
</evidence>
<dbReference type="SUPFAM" id="SSF55973">
    <property type="entry name" value="S-adenosylmethionine synthetase"/>
    <property type="match status" value="3"/>
</dbReference>
<keyword evidence="10" id="KW-0963">Cytoplasm</keyword>